<dbReference type="OrthoDB" id="3365698at2759"/>
<evidence type="ECO:0008006" key="3">
    <source>
        <dbReference type="Google" id="ProtNLM"/>
    </source>
</evidence>
<sequence length="358" mass="40659">MRSPETIWSVCLALFGRDLAESCKFILAPSPVLSSQQKACFLGRIRIKTVLQMPINELPQDILEDIFFHAVNGTKDGNVDRKRLLFTCRLWYKIVVAQVRLWTTISWSRPAPGTVQCPNVTSFAQIIERTGNADLDLTFDLPTCRTEASNFDLLALVIREQSLEDQKRPHCRSLTLTTHPLLREYDPAKRLEAMFGPAPYNFESLQCLVLRHVCYDQDPGTLSVFLDGIAASAKNLYRLEIDYSEDTTLLEELFSRLTIQQRIRELMLPIVIGFSVPWHAMRGLTDLHITKRNSDWLQFISVNLSKLDAPNLRRLHIEGDLPVNHLPSRTIIKQATIKLVDAPPNLRDALVALGACLE</sequence>
<gene>
    <name evidence="1" type="ORF">M408DRAFT_182877</name>
</gene>
<dbReference type="AlphaFoldDB" id="A0A0C2WPZ2"/>
<dbReference type="HOGENOM" id="CLU_059782_0_0_1"/>
<proteinExistence type="predicted"/>
<dbReference type="EMBL" id="KN824572">
    <property type="protein sequence ID" value="KIM19692.1"/>
    <property type="molecule type" value="Genomic_DNA"/>
</dbReference>
<evidence type="ECO:0000313" key="1">
    <source>
        <dbReference type="EMBL" id="KIM19692.1"/>
    </source>
</evidence>
<organism evidence="1 2">
    <name type="scientific">Serendipita vermifera MAFF 305830</name>
    <dbReference type="NCBI Taxonomy" id="933852"/>
    <lineage>
        <taxon>Eukaryota</taxon>
        <taxon>Fungi</taxon>
        <taxon>Dikarya</taxon>
        <taxon>Basidiomycota</taxon>
        <taxon>Agaricomycotina</taxon>
        <taxon>Agaricomycetes</taxon>
        <taxon>Sebacinales</taxon>
        <taxon>Serendipitaceae</taxon>
        <taxon>Serendipita</taxon>
    </lineage>
</organism>
<keyword evidence="2" id="KW-1185">Reference proteome</keyword>
<name>A0A0C2WPZ2_SERVB</name>
<evidence type="ECO:0000313" key="2">
    <source>
        <dbReference type="Proteomes" id="UP000054097"/>
    </source>
</evidence>
<dbReference type="Proteomes" id="UP000054097">
    <property type="component" value="Unassembled WGS sequence"/>
</dbReference>
<protein>
    <recommendedName>
        <fullName evidence="3">F-box domain-containing protein</fullName>
    </recommendedName>
</protein>
<accession>A0A0C2WPZ2</accession>
<reference evidence="2" key="2">
    <citation type="submission" date="2015-01" db="EMBL/GenBank/DDBJ databases">
        <title>Evolutionary Origins and Diversification of the Mycorrhizal Mutualists.</title>
        <authorList>
            <consortium name="DOE Joint Genome Institute"/>
            <consortium name="Mycorrhizal Genomics Consortium"/>
            <person name="Kohler A."/>
            <person name="Kuo A."/>
            <person name="Nagy L.G."/>
            <person name="Floudas D."/>
            <person name="Copeland A."/>
            <person name="Barry K.W."/>
            <person name="Cichocki N."/>
            <person name="Veneault-Fourrey C."/>
            <person name="LaButti K."/>
            <person name="Lindquist E.A."/>
            <person name="Lipzen A."/>
            <person name="Lundell T."/>
            <person name="Morin E."/>
            <person name="Murat C."/>
            <person name="Riley R."/>
            <person name="Ohm R."/>
            <person name="Sun H."/>
            <person name="Tunlid A."/>
            <person name="Henrissat B."/>
            <person name="Grigoriev I.V."/>
            <person name="Hibbett D.S."/>
            <person name="Martin F."/>
        </authorList>
    </citation>
    <scope>NUCLEOTIDE SEQUENCE [LARGE SCALE GENOMIC DNA]</scope>
    <source>
        <strain evidence="2">MAFF 305830</strain>
    </source>
</reference>
<reference evidence="1 2" key="1">
    <citation type="submission" date="2014-04" db="EMBL/GenBank/DDBJ databases">
        <authorList>
            <consortium name="DOE Joint Genome Institute"/>
            <person name="Kuo A."/>
            <person name="Zuccaro A."/>
            <person name="Kohler A."/>
            <person name="Nagy L.G."/>
            <person name="Floudas D."/>
            <person name="Copeland A."/>
            <person name="Barry K.W."/>
            <person name="Cichocki N."/>
            <person name="Veneault-Fourrey C."/>
            <person name="LaButti K."/>
            <person name="Lindquist E.A."/>
            <person name="Lipzen A."/>
            <person name="Lundell T."/>
            <person name="Morin E."/>
            <person name="Murat C."/>
            <person name="Sun H."/>
            <person name="Tunlid A."/>
            <person name="Henrissat B."/>
            <person name="Grigoriev I.V."/>
            <person name="Hibbett D.S."/>
            <person name="Martin F."/>
            <person name="Nordberg H.P."/>
            <person name="Cantor M.N."/>
            <person name="Hua S.X."/>
        </authorList>
    </citation>
    <scope>NUCLEOTIDE SEQUENCE [LARGE SCALE GENOMIC DNA]</scope>
    <source>
        <strain evidence="1 2">MAFF 305830</strain>
    </source>
</reference>